<organism evidence="1 2">
    <name type="scientific">Acinetobacter gerneri</name>
    <dbReference type="NCBI Taxonomy" id="202952"/>
    <lineage>
        <taxon>Bacteria</taxon>
        <taxon>Pseudomonadati</taxon>
        <taxon>Pseudomonadota</taxon>
        <taxon>Gammaproteobacteria</taxon>
        <taxon>Moraxellales</taxon>
        <taxon>Moraxellaceae</taxon>
        <taxon>Acinetobacter</taxon>
    </lineage>
</organism>
<sequence>MANQNQSIQGYWAMQPLNNGIANVVHFDQNNTSTLYSFQCDFKNKTASIPEPPEVSNYVIENNSIHLIHKNSEYNQTLNIKKLEKNRLVLEQGITSDFKLSLSYQRVDRVKNLCPTL</sequence>
<accession>A0AAW8JJ71</accession>
<reference evidence="1" key="1">
    <citation type="submission" date="2023-08" db="EMBL/GenBank/DDBJ databases">
        <title>Emergence of clinically-relevant ST2 carbapenem-resistant Acinetobacter baumannii strains in hospital sewages in Zhejiang, East of China.</title>
        <authorList>
            <person name="Kaichao C."/>
            <person name="Zhang R."/>
        </authorList>
    </citation>
    <scope>NUCLEOTIDE SEQUENCE</scope>
    <source>
        <strain evidence="1">M-SY-60</strain>
    </source>
</reference>
<evidence type="ECO:0000313" key="1">
    <source>
        <dbReference type="EMBL" id="MDQ9072569.1"/>
    </source>
</evidence>
<protein>
    <submittedName>
        <fullName evidence="1">Uncharacterized protein</fullName>
    </submittedName>
</protein>
<dbReference type="AlphaFoldDB" id="A0AAW8JJ71"/>
<name>A0AAW8JJ71_9GAMM</name>
<gene>
    <name evidence="1" type="ORF">RFH51_13995</name>
</gene>
<dbReference type="EMBL" id="JAVIDA010000022">
    <property type="protein sequence ID" value="MDQ9072569.1"/>
    <property type="molecule type" value="Genomic_DNA"/>
</dbReference>
<dbReference type="RefSeq" id="WP_277090593.1">
    <property type="nucleotide sequence ID" value="NZ_DAMBEH010000014.1"/>
</dbReference>
<dbReference type="Proteomes" id="UP001243195">
    <property type="component" value="Unassembled WGS sequence"/>
</dbReference>
<evidence type="ECO:0000313" key="2">
    <source>
        <dbReference type="Proteomes" id="UP001243195"/>
    </source>
</evidence>
<proteinExistence type="predicted"/>
<comment type="caution">
    <text evidence="1">The sequence shown here is derived from an EMBL/GenBank/DDBJ whole genome shotgun (WGS) entry which is preliminary data.</text>
</comment>